<dbReference type="InterPro" id="IPR041682">
    <property type="entry name" value="AAA_14"/>
</dbReference>
<dbReference type="HOGENOM" id="CLU_041527_3_1_0"/>
<dbReference type="RefSeq" id="WP_006930507.1">
    <property type="nucleotide sequence ID" value="NZ_CM001402.1"/>
</dbReference>
<proteinExistence type="predicted"/>
<evidence type="ECO:0000313" key="3">
    <source>
        <dbReference type="EMBL" id="APF19117.1"/>
    </source>
</evidence>
<dbReference type="Proteomes" id="UP000004671">
    <property type="component" value="Chromosome"/>
</dbReference>
<protein>
    <submittedName>
        <fullName evidence="3">Putative ATPase, AAA+ superfamily</fullName>
    </submittedName>
</protein>
<evidence type="ECO:0000259" key="2">
    <source>
        <dbReference type="Pfam" id="PF13635"/>
    </source>
</evidence>
<feature type="domain" description="DUF4143" evidence="2">
    <location>
        <begin position="176"/>
        <end position="330"/>
    </location>
</feature>
<dbReference type="OrthoDB" id="9783412at2"/>
<feature type="domain" description="AAA" evidence="1">
    <location>
        <begin position="13"/>
        <end position="134"/>
    </location>
</feature>
<dbReference type="EMBL" id="CM001402">
    <property type="protein sequence ID" value="EHO43046.1"/>
    <property type="molecule type" value="Genomic_DNA"/>
</dbReference>
<dbReference type="PANTHER" id="PTHR43566">
    <property type="entry name" value="CONSERVED PROTEIN"/>
    <property type="match status" value="1"/>
</dbReference>
<accession>H1XWS0</accession>
<dbReference type="PANTHER" id="PTHR43566:SF2">
    <property type="entry name" value="DUF4143 DOMAIN-CONTAINING PROTEIN"/>
    <property type="match status" value="1"/>
</dbReference>
<dbReference type="SUPFAM" id="SSF52540">
    <property type="entry name" value="P-loop containing nucleoside triphosphate hydrolases"/>
    <property type="match status" value="1"/>
</dbReference>
<gene>
    <name evidence="3" type="ORF">Cabys_2368</name>
    <name evidence="4" type="ORF">Calab_3447</name>
</gene>
<dbReference type="EMBL" id="CP018099">
    <property type="protein sequence ID" value="APF19117.1"/>
    <property type="molecule type" value="Genomic_DNA"/>
</dbReference>
<name>H1XWS0_CALAY</name>
<evidence type="ECO:0000259" key="1">
    <source>
        <dbReference type="Pfam" id="PF13173"/>
    </source>
</evidence>
<dbReference type="Proteomes" id="UP000183868">
    <property type="component" value="Chromosome"/>
</dbReference>
<reference evidence="3 6" key="2">
    <citation type="submission" date="2016-11" db="EMBL/GenBank/DDBJ databases">
        <title>Genomic analysis of Caldithrix abyssi and proposal of a novel bacterial phylum Caldithrichaeota.</title>
        <authorList>
            <person name="Kublanov I."/>
            <person name="Sigalova O."/>
            <person name="Gavrilov S."/>
            <person name="Lebedinsky A."/>
            <person name="Ivanova N."/>
            <person name="Daum C."/>
            <person name="Reddy T."/>
            <person name="Klenk H.P."/>
            <person name="Goker M."/>
            <person name="Reva O."/>
            <person name="Miroshnichenko M."/>
            <person name="Kyprides N."/>
            <person name="Woyke T."/>
            <person name="Gelfand M."/>
        </authorList>
    </citation>
    <scope>NUCLEOTIDE SEQUENCE [LARGE SCALE GENOMIC DNA]</scope>
    <source>
        <strain evidence="3 6">LF13</strain>
    </source>
</reference>
<reference evidence="4 5" key="1">
    <citation type="submission" date="2011-09" db="EMBL/GenBank/DDBJ databases">
        <title>The permanent draft genome of Caldithrix abyssi DSM 13497.</title>
        <authorList>
            <consortium name="US DOE Joint Genome Institute (JGI-PGF)"/>
            <person name="Lucas S."/>
            <person name="Han J."/>
            <person name="Lapidus A."/>
            <person name="Bruce D."/>
            <person name="Goodwin L."/>
            <person name="Pitluck S."/>
            <person name="Peters L."/>
            <person name="Kyrpides N."/>
            <person name="Mavromatis K."/>
            <person name="Ivanova N."/>
            <person name="Mikhailova N."/>
            <person name="Chertkov O."/>
            <person name="Detter J.C."/>
            <person name="Tapia R."/>
            <person name="Han C."/>
            <person name="Land M."/>
            <person name="Hauser L."/>
            <person name="Markowitz V."/>
            <person name="Cheng J.-F."/>
            <person name="Hugenholtz P."/>
            <person name="Woyke T."/>
            <person name="Wu D."/>
            <person name="Spring S."/>
            <person name="Brambilla E."/>
            <person name="Klenk H.-P."/>
            <person name="Eisen J.A."/>
        </authorList>
    </citation>
    <scope>NUCLEOTIDE SEQUENCE [LARGE SCALE GENOMIC DNA]</scope>
    <source>
        <strain evidence="4 5">DSM 13497</strain>
    </source>
</reference>
<dbReference type="InParanoid" id="H1XWS0"/>
<sequence>MINRIITLPKSSFFLFGPRQTGKTTLIHTLFKDHIWEINLLWTENFLKYSKFPQQFRLEAIEKIIKEKIRYIFIDEIQRIPLLLNEVHYLIEEFPGCQFIMTGSSARKLRRGGVNLLAGRALERQLFPFTYQEIKESMNLEDLLKYGSLPPLLEKNDTEKREILNAYVNTYLREEIQAEGIARNIGGFSRFLDVAASQFTELLNFNAIARDCALPVRTVQSYYEILEDTLIGFRLLPWRKSVRKRLRAHPKFYFFDNGVTNALNGMLTSSLAGAIKGKLFEQFVIQEVYRFKHYLQSEANLFFWRTNHGAEVDLLIEKHRQIKYIVEIKVSTIITGAHLSGIRAFHEENPDVPAYIVAPVDQPYELEGVKILPWQHFVLNLENFL</sequence>
<dbReference type="PaxDb" id="880073-Calab_3447"/>
<evidence type="ECO:0000313" key="5">
    <source>
        <dbReference type="Proteomes" id="UP000004671"/>
    </source>
</evidence>
<dbReference type="InterPro" id="IPR025420">
    <property type="entry name" value="DUF4143"/>
</dbReference>
<keyword evidence="5" id="KW-1185">Reference proteome</keyword>
<organism evidence="4 5">
    <name type="scientific">Caldithrix abyssi DSM 13497</name>
    <dbReference type="NCBI Taxonomy" id="880073"/>
    <lineage>
        <taxon>Bacteria</taxon>
        <taxon>Pseudomonadati</taxon>
        <taxon>Calditrichota</taxon>
        <taxon>Calditrichia</taxon>
        <taxon>Calditrichales</taxon>
        <taxon>Calditrichaceae</taxon>
        <taxon>Caldithrix</taxon>
    </lineage>
</organism>
<dbReference type="eggNOG" id="COG1373">
    <property type="taxonomic scope" value="Bacteria"/>
</dbReference>
<dbReference type="Pfam" id="PF13635">
    <property type="entry name" value="DUF4143"/>
    <property type="match status" value="1"/>
</dbReference>
<dbReference type="InterPro" id="IPR027417">
    <property type="entry name" value="P-loop_NTPase"/>
</dbReference>
<evidence type="ECO:0000313" key="4">
    <source>
        <dbReference type="EMBL" id="EHO43046.1"/>
    </source>
</evidence>
<evidence type="ECO:0000313" key="6">
    <source>
        <dbReference type="Proteomes" id="UP000183868"/>
    </source>
</evidence>
<dbReference type="AlphaFoldDB" id="H1XWS0"/>
<dbReference type="KEGG" id="caby:Cabys_2368"/>
<dbReference type="STRING" id="880073.Cabys_2368"/>
<dbReference type="Pfam" id="PF13173">
    <property type="entry name" value="AAA_14"/>
    <property type="match status" value="1"/>
</dbReference>